<protein>
    <submittedName>
        <fullName evidence="1">Uncharacterized protein</fullName>
    </submittedName>
</protein>
<gene>
    <name evidence="1" type="ORF">ADA01nite_30200</name>
</gene>
<reference evidence="1 2" key="1">
    <citation type="submission" date="2019-07" db="EMBL/GenBank/DDBJ databases">
        <title>Whole genome shotgun sequence of Aneurinibacillus danicus NBRC 102444.</title>
        <authorList>
            <person name="Hosoyama A."/>
            <person name="Uohara A."/>
            <person name="Ohji S."/>
            <person name="Ichikawa N."/>
        </authorList>
    </citation>
    <scope>NUCLEOTIDE SEQUENCE [LARGE SCALE GENOMIC DNA]</scope>
    <source>
        <strain evidence="1 2">NBRC 102444</strain>
    </source>
</reference>
<sequence>MAFIRFLHLTHELREILHVSHLLHEKSQPHSLYFSVVPLPAYRQHNQTTRLGIFEWRRIHQGRTFRLRSLSICNQNQIVRFYDEEENIIFSLTQVPAFLRRKEPILIENEERTGFLEIITKEHRLLLSFTLSQWPSLVFPIKNIE</sequence>
<comment type="caution">
    <text evidence="1">The sequence shown here is derived from an EMBL/GenBank/DDBJ whole genome shotgun (WGS) entry which is preliminary data.</text>
</comment>
<dbReference type="AlphaFoldDB" id="A0A511V9H6"/>
<proteinExistence type="predicted"/>
<dbReference type="Proteomes" id="UP000321157">
    <property type="component" value="Unassembled WGS sequence"/>
</dbReference>
<organism evidence="1 2">
    <name type="scientific">Aneurinibacillus danicus</name>
    <dbReference type="NCBI Taxonomy" id="267746"/>
    <lineage>
        <taxon>Bacteria</taxon>
        <taxon>Bacillati</taxon>
        <taxon>Bacillota</taxon>
        <taxon>Bacilli</taxon>
        <taxon>Bacillales</taxon>
        <taxon>Paenibacillaceae</taxon>
        <taxon>Aneurinibacillus group</taxon>
        <taxon>Aneurinibacillus</taxon>
    </lineage>
</organism>
<dbReference type="RefSeq" id="WP_146811088.1">
    <property type="nucleotide sequence ID" value="NZ_BJXX01000139.1"/>
</dbReference>
<name>A0A511V9H6_9BACL</name>
<dbReference type="EMBL" id="BJXX01000139">
    <property type="protein sequence ID" value="GEN35560.1"/>
    <property type="molecule type" value="Genomic_DNA"/>
</dbReference>
<keyword evidence="2" id="KW-1185">Reference proteome</keyword>
<accession>A0A511V9H6</accession>
<dbReference type="OrthoDB" id="2679547at2"/>
<evidence type="ECO:0000313" key="2">
    <source>
        <dbReference type="Proteomes" id="UP000321157"/>
    </source>
</evidence>
<evidence type="ECO:0000313" key="1">
    <source>
        <dbReference type="EMBL" id="GEN35560.1"/>
    </source>
</evidence>